<proteinExistence type="predicted"/>
<organism evidence="1 2">
    <name type="scientific">Symbiodinium natans</name>
    <dbReference type="NCBI Taxonomy" id="878477"/>
    <lineage>
        <taxon>Eukaryota</taxon>
        <taxon>Sar</taxon>
        <taxon>Alveolata</taxon>
        <taxon>Dinophyceae</taxon>
        <taxon>Suessiales</taxon>
        <taxon>Symbiodiniaceae</taxon>
        <taxon>Symbiodinium</taxon>
    </lineage>
</organism>
<dbReference type="SUPFAM" id="SSF103473">
    <property type="entry name" value="MFS general substrate transporter"/>
    <property type="match status" value="1"/>
</dbReference>
<dbReference type="InterPro" id="IPR036259">
    <property type="entry name" value="MFS_trans_sf"/>
</dbReference>
<keyword evidence="2" id="KW-1185">Reference proteome</keyword>
<name>A0A812JKR0_9DINO</name>
<accession>A0A812JKR0</accession>
<comment type="caution">
    <text evidence="1">The sequence shown here is derived from an EMBL/GenBank/DDBJ whole genome shotgun (WGS) entry which is preliminary data.</text>
</comment>
<sequence>MDAFGRMPTMLLAVGSSAVMRLSVAALPSLRLYIFYRVIVAITANAWFGASAASISDVFGRGSVAFAEATSRVQRFALLAMLAGTYTGRFVKEPQRAFAAVGFMQLLAAGCVGLCVTAPQLEEAAAECRNTVSPLTSLSFFRKSRALTALAVLSTVMELPSHVNIDAVYRRQKFGAGWSNEQDSSQMVAQQISGVLSTFFRTRLIAKLGQQGACRVDAWCTVLMNLNNALAWHPRLLYLNPLLSVSYGCKEGHEQSTLLDSWGHGLLVLLSKTRPCGDSCSL</sequence>
<reference evidence="1" key="1">
    <citation type="submission" date="2021-02" db="EMBL/GenBank/DDBJ databases">
        <authorList>
            <person name="Dougan E. K."/>
            <person name="Rhodes N."/>
            <person name="Thang M."/>
            <person name="Chan C."/>
        </authorList>
    </citation>
    <scope>NUCLEOTIDE SEQUENCE</scope>
</reference>
<dbReference type="Proteomes" id="UP000604046">
    <property type="component" value="Unassembled WGS sequence"/>
</dbReference>
<evidence type="ECO:0000313" key="2">
    <source>
        <dbReference type="Proteomes" id="UP000604046"/>
    </source>
</evidence>
<protein>
    <submittedName>
        <fullName evidence="1">Uncharacterized protein</fullName>
    </submittedName>
</protein>
<evidence type="ECO:0000313" key="1">
    <source>
        <dbReference type="EMBL" id="CAE7209749.1"/>
    </source>
</evidence>
<dbReference type="AlphaFoldDB" id="A0A812JKR0"/>
<gene>
    <name evidence="1" type="ORF">SNAT2548_LOCUS6941</name>
</gene>
<dbReference type="OrthoDB" id="422373at2759"/>
<dbReference type="EMBL" id="CAJNDS010000474">
    <property type="protein sequence ID" value="CAE7209749.1"/>
    <property type="molecule type" value="Genomic_DNA"/>
</dbReference>